<gene>
    <name evidence="1" type="ORF">E0F88_24590</name>
</gene>
<protein>
    <recommendedName>
        <fullName evidence="3">PH domain-containing protein</fullName>
    </recommendedName>
</protein>
<evidence type="ECO:0000313" key="2">
    <source>
        <dbReference type="Proteomes" id="UP000294850"/>
    </source>
</evidence>
<evidence type="ECO:0008006" key="3">
    <source>
        <dbReference type="Google" id="ProtNLM"/>
    </source>
</evidence>
<proteinExistence type="predicted"/>
<sequence length="93" mass="10644">MNEKYSASGMMNPFFPDEVTFGEKGVTFKVRKLFKSNDNFVFYTDISGVEIESGVLFSTIRVIPRMRPEIIINNFTKGDAKKVKELILEKVQS</sequence>
<dbReference type="OrthoDB" id="960406at2"/>
<comment type="caution">
    <text evidence="1">The sequence shown here is derived from an EMBL/GenBank/DDBJ whole genome shotgun (WGS) entry which is preliminary data.</text>
</comment>
<dbReference type="EMBL" id="SMFL01000011">
    <property type="protein sequence ID" value="TDE11611.1"/>
    <property type="molecule type" value="Genomic_DNA"/>
</dbReference>
<dbReference type="AlphaFoldDB" id="A0A4R5DI49"/>
<dbReference type="Proteomes" id="UP000294850">
    <property type="component" value="Unassembled WGS sequence"/>
</dbReference>
<evidence type="ECO:0000313" key="1">
    <source>
        <dbReference type="EMBL" id="TDE11611.1"/>
    </source>
</evidence>
<organism evidence="1 2">
    <name type="scientific">Dyadobacter psychrotolerans</name>
    <dbReference type="NCBI Taxonomy" id="2541721"/>
    <lineage>
        <taxon>Bacteria</taxon>
        <taxon>Pseudomonadati</taxon>
        <taxon>Bacteroidota</taxon>
        <taxon>Cytophagia</taxon>
        <taxon>Cytophagales</taxon>
        <taxon>Spirosomataceae</taxon>
        <taxon>Dyadobacter</taxon>
    </lineage>
</organism>
<accession>A0A4R5DI49</accession>
<name>A0A4R5DI49_9BACT</name>
<keyword evidence="2" id="KW-1185">Reference proteome</keyword>
<reference evidence="1 2" key="1">
    <citation type="submission" date="2019-03" db="EMBL/GenBank/DDBJ databases">
        <title>Dyadobacter AR-3-6 sp. nov., isolated from arctic soil.</title>
        <authorList>
            <person name="Chaudhary D.K."/>
        </authorList>
    </citation>
    <scope>NUCLEOTIDE SEQUENCE [LARGE SCALE GENOMIC DNA]</scope>
    <source>
        <strain evidence="1 2">AR-3-6</strain>
    </source>
</reference>
<dbReference type="RefSeq" id="WP_131960944.1">
    <property type="nucleotide sequence ID" value="NZ_SMFL01000011.1"/>
</dbReference>